<dbReference type="Proteomes" id="UP001519460">
    <property type="component" value="Unassembled WGS sequence"/>
</dbReference>
<accession>A0ABD0KH21</accession>
<dbReference type="AlphaFoldDB" id="A0ABD0KH21"/>
<gene>
    <name evidence="1" type="ORF">BaRGS_00022638</name>
</gene>
<comment type="caution">
    <text evidence="1">The sequence shown here is derived from an EMBL/GenBank/DDBJ whole genome shotgun (WGS) entry which is preliminary data.</text>
</comment>
<feature type="non-terminal residue" evidence="1">
    <location>
        <position position="1"/>
    </location>
</feature>
<name>A0ABD0KH21_9CAEN</name>
<reference evidence="1 2" key="1">
    <citation type="journal article" date="2023" name="Sci. Data">
        <title>Genome assembly of the Korean intertidal mud-creeper Batillaria attramentaria.</title>
        <authorList>
            <person name="Patra A.K."/>
            <person name="Ho P.T."/>
            <person name="Jun S."/>
            <person name="Lee S.J."/>
            <person name="Kim Y."/>
            <person name="Won Y.J."/>
        </authorList>
    </citation>
    <scope>NUCLEOTIDE SEQUENCE [LARGE SCALE GENOMIC DNA]</scope>
    <source>
        <strain evidence="1">Wonlab-2016</strain>
    </source>
</reference>
<keyword evidence="2" id="KW-1185">Reference proteome</keyword>
<sequence>KVEEFPALANTTSAFNSNSIRCGDVIDAALTFDWPGSRGVCDDAGQNGGGNGARRDFFVYRAN</sequence>
<proteinExistence type="predicted"/>
<evidence type="ECO:0000313" key="1">
    <source>
        <dbReference type="EMBL" id="KAK7486172.1"/>
    </source>
</evidence>
<protein>
    <submittedName>
        <fullName evidence="1">Uncharacterized protein</fullName>
    </submittedName>
</protein>
<dbReference type="EMBL" id="JACVVK020000183">
    <property type="protein sequence ID" value="KAK7486172.1"/>
    <property type="molecule type" value="Genomic_DNA"/>
</dbReference>
<organism evidence="1 2">
    <name type="scientific">Batillaria attramentaria</name>
    <dbReference type="NCBI Taxonomy" id="370345"/>
    <lineage>
        <taxon>Eukaryota</taxon>
        <taxon>Metazoa</taxon>
        <taxon>Spiralia</taxon>
        <taxon>Lophotrochozoa</taxon>
        <taxon>Mollusca</taxon>
        <taxon>Gastropoda</taxon>
        <taxon>Caenogastropoda</taxon>
        <taxon>Sorbeoconcha</taxon>
        <taxon>Cerithioidea</taxon>
        <taxon>Batillariidae</taxon>
        <taxon>Batillaria</taxon>
    </lineage>
</organism>
<evidence type="ECO:0000313" key="2">
    <source>
        <dbReference type="Proteomes" id="UP001519460"/>
    </source>
</evidence>